<dbReference type="PANTHER" id="PTHR45982:SF1">
    <property type="entry name" value="REGULATOR OF CHROMOSOME CONDENSATION"/>
    <property type="match status" value="1"/>
</dbReference>
<dbReference type="EMBL" id="RJSE01000007">
    <property type="protein sequence ID" value="RNL62420.1"/>
    <property type="molecule type" value="Genomic_DNA"/>
</dbReference>
<dbReference type="InterPro" id="IPR013783">
    <property type="entry name" value="Ig-like_fold"/>
</dbReference>
<dbReference type="PANTHER" id="PTHR45982">
    <property type="entry name" value="REGULATOR OF CHROMOSOME CONDENSATION"/>
    <property type="match status" value="1"/>
</dbReference>
<reference evidence="1 2" key="1">
    <citation type="submission" date="2018-11" db="EMBL/GenBank/DDBJ databases">
        <authorList>
            <person name="Li F."/>
        </authorList>
    </citation>
    <scope>NUCLEOTIDE SEQUENCE [LARGE SCALE GENOMIC DNA]</scope>
    <source>
        <strain evidence="1 2">Gsoil 097</strain>
    </source>
</reference>
<evidence type="ECO:0008006" key="3">
    <source>
        <dbReference type="Google" id="ProtNLM"/>
    </source>
</evidence>
<dbReference type="AlphaFoldDB" id="A0A3N0CG18"/>
<dbReference type="Gene3D" id="2.60.40.2700">
    <property type="match status" value="1"/>
</dbReference>
<protein>
    <recommendedName>
        <fullName evidence="3">Bacterial Ig-like domain-containing protein</fullName>
    </recommendedName>
</protein>
<dbReference type="GO" id="GO:0005737">
    <property type="term" value="C:cytoplasm"/>
    <property type="evidence" value="ECO:0007669"/>
    <property type="project" value="TreeGrafter"/>
</dbReference>
<accession>A0A3N0CG18</accession>
<comment type="caution">
    <text evidence="1">The sequence shown here is derived from an EMBL/GenBank/DDBJ whole genome shotgun (WGS) entry which is preliminary data.</text>
</comment>
<organism evidence="1 2">
    <name type="scientific">Nocardioides marmoriginsengisoli</name>
    <dbReference type="NCBI Taxonomy" id="661483"/>
    <lineage>
        <taxon>Bacteria</taxon>
        <taxon>Bacillati</taxon>
        <taxon>Actinomycetota</taxon>
        <taxon>Actinomycetes</taxon>
        <taxon>Propionibacteriales</taxon>
        <taxon>Nocardioidaceae</taxon>
        <taxon>Nocardioides</taxon>
    </lineage>
</organism>
<evidence type="ECO:0000313" key="1">
    <source>
        <dbReference type="EMBL" id="RNL62420.1"/>
    </source>
</evidence>
<keyword evidence="2" id="KW-1185">Reference proteome</keyword>
<dbReference type="PROSITE" id="PS50012">
    <property type="entry name" value="RCC1_3"/>
    <property type="match status" value="1"/>
</dbReference>
<dbReference type="InterPro" id="IPR009091">
    <property type="entry name" value="RCC1/BLIP-II"/>
</dbReference>
<proteinExistence type="predicted"/>
<dbReference type="InterPro" id="IPR000408">
    <property type="entry name" value="Reg_chr_condens"/>
</dbReference>
<dbReference type="Gene3D" id="2.130.10.30">
    <property type="entry name" value="Regulator of chromosome condensation 1/beta-lactamase-inhibitor protein II"/>
    <property type="match status" value="1"/>
</dbReference>
<gene>
    <name evidence="1" type="ORF">EFK50_11640</name>
</gene>
<dbReference type="OrthoDB" id="904022at2"/>
<dbReference type="GO" id="GO:0005085">
    <property type="term" value="F:guanyl-nucleotide exchange factor activity"/>
    <property type="evidence" value="ECO:0007669"/>
    <property type="project" value="TreeGrafter"/>
</dbReference>
<dbReference type="PROSITE" id="PS00626">
    <property type="entry name" value="RCC1_2"/>
    <property type="match status" value="1"/>
</dbReference>
<dbReference type="GO" id="GO:0005975">
    <property type="term" value="P:carbohydrate metabolic process"/>
    <property type="evidence" value="ECO:0007669"/>
    <property type="project" value="UniProtKB-ARBA"/>
</dbReference>
<dbReference type="InterPro" id="IPR051553">
    <property type="entry name" value="Ran_GTPase-activating"/>
</dbReference>
<sequence length="693" mass="70046">MPAWRPVGAGFVIWVTSSGTGSDAFSASASNGAQADLPCVAGHVGRRAGFVPGGVVMRRRLNWSGVALAAALVLGALSPVGLTPASAEDEPVEVTPISQPGMAVSFDQAGELRLWGDNSIGQLTMPAELDGVAFKQVLLPMDSVVALTATGRVVGWGANPVQLEKIPAVVQAAKVVQIAAGDQHALAVTEDGRVLAWGKTRAFDTPLNVPEGLTDVKQVATYALGAAALKNDGSVVAWGDGGTFNYGVKNVPEGLVATSIAASGAGCYLALTPEGVIESWGDACNVGGWTSGSPRVTTAVRPILKSLATNPFAAIGILPSGKMAFSTTMVNYSPPPAVFDTGEPVLIASGTGNYEMAFVDADRNIHYWNGQNPPGQVPAPIPGEIPADLNGRDITQMVIGNYSGNIDTIPTQVRGGVVIRKLLRAELPKVTGVPAVGSTLTGTPGTFSASPDDVAGQWLANGDPIEGAVTATLTVTSAMAGKAISYRSTASKTGQTTISSTSSSLTVPSAASVKVTAAVGAYGKASAVTVAVAGAAGNVALTIGGRPAGTKALSGGKAVFSIAGTTAPGRHALQATYAGSESFSPGSATGTLTIGKGRSGAVVLKVVKASPKKKGTATVTVATGAGLVKAAGTAQVVLKQGRVTKKVNLRVVNGKAVGRLPKLKKGTWTATVTYLGSTYYLPAKSRAIRFKSK</sequence>
<dbReference type="Pfam" id="PF13540">
    <property type="entry name" value="RCC1_2"/>
    <property type="match status" value="1"/>
</dbReference>
<name>A0A3N0CG18_9ACTN</name>
<dbReference type="Gene3D" id="2.60.40.10">
    <property type="entry name" value="Immunoglobulins"/>
    <property type="match status" value="1"/>
</dbReference>
<dbReference type="SUPFAM" id="SSF50985">
    <property type="entry name" value="RCC1/BLIP-II"/>
    <property type="match status" value="1"/>
</dbReference>
<dbReference type="Proteomes" id="UP000267128">
    <property type="component" value="Unassembled WGS sequence"/>
</dbReference>
<evidence type="ECO:0000313" key="2">
    <source>
        <dbReference type="Proteomes" id="UP000267128"/>
    </source>
</evidence>